<evidence type="ECO:0000313" key="10">
    <source>
        <dbReference type="EMBL" id="SHM94904.1"/>
    </source>
</evidence>
<evidence type="ECO:0000313" key="11">
    <source>
        <dbReference type="Proteomes" id="UP000184339"/>
    </source>
</evidence>
<evidence type="ECO:0000256" key="4">
    <source>
        <dbReference type="ARBA" id="ARBA00022989"/>
    </source>
</evidence>
<feature type="domain" description="MacB-like periplasmic core" evidence="9">
    <location>
        <begin position="38"/>
        <end position="221"/>
    </location>
</feature>
<dbReference type="Pfam" id="PF02687">
    <property type="entry name" value="FtsX"/>
    <property type="match status" value="1"/>
</dbReference>
<accession>A0A1M7MV55</accession>
<keyword evidence="2" id="KW-1003">Cell membrane</keyword>
<evidence type="ECO:0000259" key="8">
    <source>
        <dbReference type="Pfam" id="PF02687"/>
    </source>
</evidence>
<gene>
    <name evidence="10" type="ORF">SAMN05192549_103336</name>
</gene>
<feature type="transmembrane region" description="Helical" evidence="7">
    <location>
        <begin position="335"/>
        <end position="356"/>
    </location>
</feature>
<feature type="transmembrane region" description="Helical" evidence="7">
    <location>
        <begin position="277"/>
        <end position="307"/>
    </location>
</feature>
<evidence type="ECO:0000256" key="3">
    <source>
        <dbReference type="ARBA" id="ARBA00022692"/>
    </source>
</evidence>
<reference evidence="11" key="1">
    <citation type="submission" date="2016-11" db="EMBL/GenBank/DDBJ databases">
        <authorList>
            <person name="Varghese N."/>
            <person name="Submissions S."/>
        </authorList>
    </citation>
    <scope>NUCLEOTIDE SEQUENCE [LARGE SCALE GENOMIC DNA]</scope>
    <source>
        <strain evidence="11">Sac-22</strain>
    </source>
</reference>
<dbReference type="InterPro" id="IPR025857">
    <property type="entry name" value="MacB_PCD"/>
</dbReference>
<evidence type="ECO:0000256" key="1">
    <source>
        <dbReference type="ARBA" id="ARBA00004651"/>
    </source>
</evidence>
<dbReference type="InterPro" id="IPR003838">
    <property type="entry name" value="ABC3_permease_C"/>
</dbReference>
<evidence type="ECO:0000256" key="6">
    <source>
        <dbReference type="ARBA" id="ARBA00038076"/>
    </source>
</evidence>
<dbReference type="EMBL" id="FRCX01000003">
    <property type="protein sequence ID" value="SHM94904.1"/>
    <property type="molecule type" value="Genomic_DNA"/>
</dbReference>
<dbReference type="Pfam" id="PF12704">
    <property type="entry name" value="MacB_PCD"/>
    <property type="match status" value="1"/>
</dbReference>
<keyword evidence="4 7" id="KW-1133">Transmembrane helix</keyword>
<keyword evidence="3 7" id="KW-0812">Transmembrane</keyword>
<proteinExistence type="inferred from homology"/>
<protein>
    <submittedName>
        <fullName evidence="10">Putative ABC transport system permease protein</fullName>
    </submittedName>
</protein>
<evidence type="ECO:0000256" key="5">
    <source>
        <dbReference type="ARBA" id="ARBA00023136"/>
    </source>
</evidence>
<dbReference type="Proteomes" id="UP000184339">
    <property type="component" value="Unassembled WGS sequence"/>
</dbReference>
<keyword evidence="5 7" id="KW-0472">Membrane</keyword>
<dbReference type="GO" id="GO:0005886">
    <property type="term" value="C:plasma membrane"/>
    <property type="evidence" value="ECO:0007669"/>
    <property type="project" value="UniProtKB-SubCell"/>
</dbReference>
<feature type="domain" description="ABC3 transporter permease C-terminal" evidence="8">
    <location>
        <begin position="289"/>
        <end position="397"/>
    </location>
</feature>
<dbReference type="PANTHER" id="PTHR30572">
    <property type="entry name" value="MEMBRANE COMPONENT OF TRANSPORTER-RELATED"/>
    <property type="match status" value="1"/>
</dbReference>
<comment type="subcellular location">
    <subcellularLocation>
        <location evidence="1">Cell membrane</location>
        <topology evidence="1">Multi-pass membrane protein</topology>
    </subcellularLocation>
</comment>
<sequence>MQIPYIVAALRKHRLATFLIALQISLACAVLCNACFLVVQRVQSTQMDSGIEEAALGTVKLSGFTPDQAADLNARMLAALQGIAGVEAVSVVNMVPFGEPVASAGVRLDQDGKHFGGVIDFYVGDAKAVATFGLQLLAGRLPQADDYTPIADTVPANPVVLITQTLASHFWPGQNPVGQQFWAMGTSFRVAGVVRHLSVAAPGGGQSADPDWAVFVPAVAGPQLVGKYLLRGRPADIARIVEDARAVANQTATDAVLDVEQSRTVPALRASYFNSSYVMALLLLGVCVALLGTTALGIVGLASFWVTQRSKQIGIRRALGATTGDILRYFQIENFIIVSLGITIGMLLAYGLNLGLMRFYELPHLPLAYLPVGAVALWILGQLAVLAPALRAAAIPPMAAIKAV</sequence>
<dbReference type="OrthoDB" id="9770036at2"/>
<name>A0A1M7MV55_9BURK</name>
<keyword evidence="11" id="KW-1185">Reference proteome</keyword>
<evidence type="ECO:0000256" key="7">
    <source>
        <dbReference type="SAM" id="Phobius"/>
    </source>
</evidence>
<comment type="similarity">
    <text evidence="6">Belongs to the ABC-4 integral membrane protein family.</text>
</comment>
<dbReference type="InterPro" id="IPR050250">
    <property type="entry name" value="Macrolide_Exporter_MacB"/>
</dbReference>
<evidence type="ECO:0000259" key="9">
    <source>
        <dbReference type="Pfam" id="PF12704"/>
    </source>
</evidence>
<dbReference type="AlphaFoldDB" id="A0A1M7MV55"/>
<dbReference type="PANTHER" id="PTHR30572:SF4">
    <property type="entry name" value="ABC TRANSPORTER PERMEASE YTRF"/>
    <property type="match status" value="1"/>
</dbReference>
<feature type="transmembrane region" description="Helical" evidence="7">
    <location>
        <begin position="368"/>
        <end position="390"/>
    </location>
</feature>
<dbReference type="GO" id="GO:0022857">
    <property type="term" value="F:transmembrane transporter activity"/>
    <property type="evidence" value="ECO:0007669"/>
    <property type="project" value="TreeGrafter"/>
</dbReference>
<evidence type="ECO:0000256" key="2">
    <source>
        <dbReference type="ARBA" id="ARBA00022475"/>
    </source>
</evidence>
<dbReference type="STRING" id="551987.SAMN05192549_103336"/>
<organism evidence="10 11">
    <name type="scientific">Duganella sacchari</name>
    <dbReference type="NCBI Taxonomy" id="551987"/>
    <lineage>
        <taxon>Bacteria</taxon>
        <taxon>Pseudomonadati</taxon>
        <taxon>Pseudomonadota</taxon>
        <taxon>Betaproteobacteria</taxon>
        <taxon>Burkholderiales</taxon>
        <taxon>Oxalobacteraceae</taxon>
        <taxon>Telluria group</taxon>
        <taxon>Duganella</taxon>
    </lineage>
</organism>
<dbReference type="RefSeq" id="WP_072783325.1">
    <property type="nucleotide sequence ID" value="NZ_FRCX01000003.1"/>
</dbReference>